<dbReference type="Gene3D" id="3.40.50.300">
    <property type="entry name" value="P-loop containing nucleotide triphosphate hydrolases"/>
    <property type="match status" value="1"/>
</dbReference>
<name>A0A820NWA7_9BILA</name>
<comment type="caution">
    <text evidence="3">The sequence shown here is derived from an EMBL/GenBank/DDBJ whole genome shotgun (WGS) entry which is preliminary data.</text>
</comment>
<dbReference type="GO" id="GO:0005524">
    <property type="term" value="F:ATP binding"/>
    <property type="evidence" value="ECO:0007669"/>
    <property type="project" value="UniProtKB-KW"/>
</dbReference>
<evidence type="ECO:0000313" key="3">
    <source>
        <dbReference type="EMBL" id="CAF4397341.1"/>
    </source>
</evidence>
<evidence type="ECO:0000313" key="4">
    <source>
        <dbReference type="Proteomes" id="UP000663836"/>
    </source>
</evidence>
<evidence type="ECO:0000256" key="1">
    <source>
        <dbReference type="ARBA" id="ARBA00022741"/>
    </source>
</evidence>
<keyword evidence="2" id="KW-0067">ATP-binding</keyword>
<organism evidence="3 4">
    <name type="scientific">Rotaria sordida</name>
    <dbReference type="NCBI Taxonomy" id="392033"/>
    <lineage>
        <taxon>Eukaryota</taxon>
        <taxon>Metazoa</taxon>
        <taxon>Spiralia</taxon>
        <taxon>Gnathifera</taxon>
        <taxon>Rotifera</taxon>
        <taxon>Eurotatoria</taxon>
        <taxon>Bdelloidea</taxon>
        <taxon>Philodinida</taxon>
        <taxon>Philodinidae</taxon>
        <taxon>Rotaria</taxon>
    </lineage>
</organism>
<dbReference type="GO" id="GO:0005634">
    <property type="term" value="C:nucleus"/>
    <property type="evidence" value="ECO:0007669"/>
    <property type="project" value="TreeGrafter"/>
</dbReference>
<sequence length="141" mass="16502">LVRLALAVHSKEPILLIGPTSCKTLLVETWTRLSNRSHELVKVHLTPDTEASDLIGEIQPYSFLDLLKRLPTMIERVYLRFLSLCRHHSTTGEVTINDEIFLKNLRDIIISRLPDAIREFEIAYTRDEEHRQQKDDRHDDF</sequence>
<dbReference type="GO" id="GO:0000027">
    <property type="term" value="P:ribosomal large subunit assembly"/>
    <property type="evidence" value="ECO:0007669"/>
    <property type="project" value="TreeGrafter"/>
</dbReference>
<feature type="non-terminal residue" evidence="3">
    <location>
        <position position="1"/>
    </location>
</feature>
<accession>A0A820NWA7</accession>
<protein>
    <submittedName>
        <fullName evidence="3">Uncharacterized protein</fullName>
    </submittedName>
</protein>
<dbReference type="InterPro" id="IPR027417">
    <property type="entry name" value="P-loop_NTPase"/>
</dbReference>
<feature type="non-terminal residue" evidence="3">
    <location>
        <position position="141"/>
    </location>
</feature>
<dbReference type="GO" id="GO:0000055">
    <property type="term" value="P:ribosomal large subunit export from nucleus"/>
    <property type="evidence" value="ECO:0007669"/>
    <property type="project" value="TreeGrafter"/>
</dbReference>
<dbReference type="EMBL" id="CAJOBD010065857">
    <property type="protein sequence ID" value="CAF4397341.1"/>
    <property type="molecule type" value="Genomic_DNA"/>
</dbReference>
<gene>
    <name evidence="3" type="ORF">JBS370_LOCUS43345</name>
</gene>
<dbReference type="AlphaFoldDB" id="A0A820NWA7"/>
<dbReference type="GO" id="GO:0030687">
    <property type="term" value="C:preribosome, large subunit precursor"/>
    <property type="evidence" value="ECO:0007669"/>
    <property type="project" value="TreeGrafter"/>
</dbReference>
<proteinExistence type="predicted"/>
<dbReference type="PANTHER" id="PTHR48103:SF2">
    <property type="entry name" value="MIDASIN"/>
    <property type="match status" value="1"/>
</dbReference>
<dbReference type="Proteomes" id="UP000663836">
    <property type="component" value="Unassembled WGS sequence"/>
</dbReference>
<reference evidence="3" key="1">
    <citation type="submission" date="2021-02" db="EMBL/GenBank/DDBJ databases">
        <authorList>
            <person name="Nowell W R."/>
        </authorList>
    </citation>
    <scope>NUCLEOTIDE SEQUENCE</scope>
</reference>
<dbReference type="PANTHER" id="PTHR48103">
    <property type="entry name" value="MIDASIN-RELATED"/>
    <property type="match status" value="1"/>
</dbReference>
<evidence type="ECO:0000256" key="2">
    <source>
        <dbReference type="ARBA" id="ARBA00022840"/>
    </source>
</evidence>
<keyword evidence="1" id="KW-0547">Nucleotide-binding</keyword>